<proteinExistence type="predicted"/>
<dbReference type="InterPro" id="IPR016181">
    <property type="entry name" value="Acyl_CoA_acyltransferase"/>
</dbReference>
<gene>
    <name evidence="1" type="ORF">AELL_1104</name>
    <name evidence="2" type="ORF">CP962_07615</name>
</gene>
<dbReference type="OrthoDB" id="5109343at2"/>
<dbReference type="Gene3D" id="3.40.630.30">
    <property type="match status" value="1"/>
</dbReference>
<sequence>MNFKIATIDDIEKVLELHAKYQIDTINEEDKKDGFITTAFTKEQMIDLITKEQGLFIAVENERVIAYVMSACWDFWSRWPMFVYMIEDLENLEYIGQKLTTKNSYQYGPVCVDKEYRGKKVLEKLFDFARINMAKRFPILVTFINKINQRSYIAHTKKIGLEVIKEFSYNNNNYYELVYDTSKKLLD</sequence>
<reference evidence="2 4" key="1">
    <citation type="submission" date="2017-09" db="EMBL/GenBank/DDBJ databases">
        <title>Genomics of the genus Arcobacter.</title>
        <authorList>
            <person name="Perez-Cataluna A."/>
            <person name="Figueras M.J."/>
            <person name="Salas-Masso N."/>
        </authorList>
    </citation>
    <scope>NUCLEOTIDE SEQUENCE [LARGE SCALE GENOMIC DNA]</scope>
    <source>
        <strain evidence="2 4">CECT 7837</strain>
    </source>
</reference>
<reference evidence="1 3" key="2">
    <citation type="submission" date="2018-08" db="EMBL/GenBank/DDBJ databases">
        <title>Complete genome of the Arcobacter ellisii type strain LMG 26155.</title>
        <authorList>
            <person name="Miller W.G."/>
            <person name="Yee E."/>
            <person name="Bono J.L."/>
        </authorList>
    </citation>
    <scope>NUCLEOTIDE SEQUENCE [LARGE SCALE GENOMIC DNA]</scope>
    <source>
        <strain evidence="1 3">LMG 26155</strain>
    </source>
</reference>
<keyword evidence="3" id="KW-1185">Reference proteome</keyword>
<organism evidence="2 4">
    <name type="scientific">Arcobacter ellisii</name>
    <dbReference type="NCBI Taxonomy" id="913109"/>
    <lineage>
        <taxon>Bacteria</taxon>
        <taxon>Pseudomonadati</taxon>
        <taxon>Campylobacterota</taxon>
        <taxon>Epsilonproteobacteria</taxon>
        <taxon>Campylobacterales</taxon>
        <taxon>Arcobacteraceae</taxon>
        <taxon>Arcobacter</taxon>
    </lineage>
</organism>
<evidence type="ECO:0000313" key="4">
    <source>
        <dbReference type="Proteomes" id="UP000290588"/>
    </source>
</evidence>
<dbReference type="SUPFAM" id="SSF55729">
    <property type="entry name" value="Acyl-CoA N-acyltransferases (Nat)"/>
    <property type="match status" value="1"/>
</dbReference>
<protein>
    <submittedName>
        <fullName evidence="1 2">Acetyltransferase</fullName>
    </submittedName>
</protein>
<evidence type="ECO:0000313" key="2">
    <source>
        <dbReference type="EMBL" id="RXI30626.1"/>
    </source>
</evidence>
<dbReference type="RefSeq" id="WP_118916985.1">
    <property type="nucleotide sequence ID" value="NZ_CP032097.1"/>
</dbReference>
<dbReference type="EMBL" id="CP032097">
    <property type="protein sequence ID" value="AXX94774.1"/>
    <property type="molecule type" value="Genomic_DNA"/>
</dbReference>
<dbReference type="KEGG" id="aell:AELL_1104"/>
<dbReference type="Proteomes" id="UP000290588">
    <property type="component" value="Unassembled WGS sequence"/>
</dbReference>
<dbReference type="AlphaFoldDB" id="A0A347U7E6"/>
<dbReference type="Proteomes" id="UP000262582">
    <property type="component" value="Chromosome"/>
</dbReference>
<name>A0A347U7E6_9BACT</name>
<accession>A0A347U7E6</accession>
<evidence type="ECO:0000313" key="3">
    <source>
        <dbReference type="Proteomes" id="UP000262582"/>
    </source>
</evidence>
<evidence type="ECO:0000313" key="1">
    <source>
        <dbReference type="EMBL" id="AXX94774.1"/>
    </source>
</evidence>
<dbReference type="EMBL" id="NXIG01000006">
    <property type="protein sequence ID" value="RXI30626.1"/>
    <property type="molecule type" value="Genomic_DNA"/>
</dbReference>